<gene>
    <name evidence="5" type="ORF">FHR38_000966</name>
</gene>
<dbReference type="SUPFAM" id="SSF49464">
    <property type="entry name" value="Carboxypeptidase regulatory domain-like"/>
    <property type="match status" value="1"/>
</dbReference>
<comment type="caution">
    <text evidence="5">The sequence shown here is derived from an EMBL/GenBank/DDBJ whole genome shotgun (WGS) entry which is preliminary data.</text>
</comment>
<dbReference type="Pfam" id="PF13385">
    <property type="entry name" value="Laminin_G_3"/>
    <property type="match status" value="1"/>
</dbReference>
<dbReference type="Gene3D" id="2.60.40.1120">
    <property type="entry name" value="Carboxypeptidase-like, regulatory domain"/>
    <property type="match status" value="1"/>
</dbReference>
<dbReference type="Gene3D" id="2.60.120.200">
    <property type="match status" value="1"/>
</dbReference>
<dbReference type="AlphaFoldDB" id="A0A7W7SLY5"/>
<dbReference type="RefSeq" id="WP_184533098.1">
    <property type="nucleotide sequence ID" value="NZ_JACHJW010000001.1"/>
</dbReference>
<keyword evidence="1 3" id="KW-0732">Signal</keyword>
<sequence length="642" mass="65864">MVLATAGAVLLPALPAAASVPNTPTSQLSDGMPCATGAARPYVLTATPVLAAMQGDPDSGQQSLTTSFYWWPQGGARNETDKVSQSAGNPSSVSVTIPSGRLTDGSTYVWQARTWDGSEFGDWSGICEFTVDTTPPPAPGTVTSVDYPADGVPRGGVGLPGAFEVAPPSERADEVKEYAWTLDSGVFAGAPTVPARPTDHGATITINPVHDGINTLRVWAKDDAGRFSTTPQTYTFTVRAPAGPAATWNFDEASGDAIDGQQHGNTATLTGGATRTTGRGGVGGALSLNGSTAYATTTGPAMTPHPDTAVMTPVRTDTSFTVTARVRLAATGGAGQSTVVAANGSRTAAYALGYSGSDNRWRFDMAGADADSSPLFTVLSDAVPAAGKWTHLAAVYDAATRRLTLYVNGVAQSSTPVLTGGFNATGDVTIGKRRWNGVDAGYFDGAVDDVRIYSYVETQNNLAQLAVPLQPSISFPNGNIVSVGGQLTVVFDAGGDSNVTKFRYSVGGATVNTEVAPTTPGGSASVTIDVGSVIGQRSLYAVAVDDGNRVGRISAGQFTVTTDVSLSGTVFDTSTFMPVAGAVVQLAPGGMQAVTGPDGVYTFRGVVPGTYELSCTYGGMSSSSQVTIEGQSGQWLDIYLFP</sequence>
<evidence type="ECO:0000256" key="1">
    <source>
        <dbReference type="ARBA" id="ARBA00022729"/>
    </source>
</evidence>
<protein>
    <recommendedName>
        <fullName evidence="4">LamG-like jellyroll fold domain-containing protein</fullName>
    </recommendedName>
</protein>
<name>A0A7W7SLY5_9ACTN</name>
<feature type="signal peptide" evidence="3">
    <location>
        <begin position="1"/>
        <end position="18"/>
    </location>
</feature>
<evidence type="ECO:0000256" key="2">
    <source>
        <dbReference type="ARBA" id="ARBA00023157"/>
    </source>
</evidence>
<evidence type="ECO:0000313" key="5">
    <source>
        <dbReference type="EMBL" id="MBB4957233.1"/>
    </source>
</evidence>
<evidence type="ECO:0000313" key="6">
    <source>
        <dbReference type="Proteomes" id="UP000578819"/>
    </source>
</evidence>
<keyword evidence="6" id="KW-1185">Reference proteome</keyword>
<accession>A0A7W7SLY5</accession>
<dbReference type="InterPro" id="IPR013320">
    <property type="entry name" value="ConA-like_dom_sf"/>
</dbReference>
<dbReference type="Proteomes" id="UP000578819">
    <property type="component" value="Unassembled WGS sequence"/>
</dbReference>
<dbReference type="SMART" id="SM00560">
    <property type="entry name" value="LamGL"/>
    <property type="match status" value="1"/>
</dbReference>
<dbReference type="EMBL" id="JACHJW010000001">
    <property type="protein sequence ID" value="MBB4957233.1"/>
    <property type="molecule type" value="Genomic_DNA"/>
</dbReference>
<dbReference type="InterPro" id="IPR008969">
    <property type="entry name" value="CarboxyPept-like_regulatory"/>
</dbReference>
<reference evidence="5 6" key="1">
    <citation type="submission" date="2020-08" db="EMBL/GenBank/DDBJ databases">
        <title>Sequencing the genomes of 1000 actinobacteria strains.</title>
        <authorList>
            <person name="Klenk H.-P."/>
        </authorList>
    </citation>
    <scope>NUCLEOTIDE SEQUENCE [LARGE SCALE GENOMIC DNA]</scope>
    <source>
        <strain evidence="5 6">DSM 45886</strain>
    </source>
</reference>
<dbReference type="InterPro" id="IPR006558">
    <property type="entry name" value="LamG-like"/>
</dbReference>
<dbReference type="SUPFAM" id="SSF49899">
    <property type="entry name" value="Concanavalin A-like lectins/glucanases"/>
    <property type="match status" value="1"/>
</dbReference>
<evidence type="ECO:0000256" key="3">
    <source>
        <dbReference type="SAM" id="SignalP"/>
    </source>
</evidence>
<keyword evidence="2" id="KW-1015">Disulfide bond</keyword>
<feature type="chain" id="PRO_5031314109" description="LamG-like jellyroll fold domain-containing protein" evidence="3">
    <location>
        <begin position="19"/>
        <end position="642"/>
    </location>
</feature>
<dbReference type="InterPro" id="IPR042837">
    <property type="entry name" value="PTX3"/>
</dbReference>
<dbReference type="Gene3D" id="2.60.40.10">
    <property type="entry name" value="Immunoglobulins"/>
    <property type="match status" value="1"/>
</dbReference>
<organism evidence="5 6">
    <name type="scientific">Micromonospora polyrhachis</name>
    <dbReference type="NCBI Taxonomy" id="1282883"/>
    <lineage>
        <taxon>Bacteria</taxon>
        <taxon>Bacillati</taxon>
        <taxon>Actinomycetota</taxon>
        <taxon>Actinomycetes</taxon>
        <taxon>Micromonosporales</taxon>
        <taxon>Micromonosporaceae</taxon>
        <taxon>Micromonospora</taxon>
    </lineage>
</organism>
<feature type="domain" description="LamG-like jellyroll fold" evidence="4">
    <location>
        <begin position="318"/>
        <end position="460"/>
    </location>
</feature>
<dbReference type="PANTHER" id="PTHR46943">
    <property type="entry name" value="PENTRAXIN-RELATED PROTEIN PTX3"/>
    <property type="match status" value="1"/>
</dbReference>
<dbReference type="GO" id="GO:0005975">
    <property type="term" value="P:carbohydrate metabolic process"/>
    <property type="evidence" value="ECO:0007669"/>
    <property type="project" value="UniProtKB-ARBA"/>
</dbReference>
<dbReference type="PANTHER" id="PTHR46943:SF1">
    <property type="entry name" value="PENTRAXIN-RELATED PROTEIN PTX3"/>
    <property type="match status" value="1"/>
</dbReference>
<proteinExistence type="predicted"/>
<evidence type="ECO:0000259" key="4">
    <source>
        <dbReference type="SMART" id="SM00560"/>
    </source>
</evidence>
<dbReference type="Pfam" id="PF13620">
    <property type="entry name" value="CarboxypepD_reg"/>
    <property type="match status" value="1"/>
</dbReference>
<dbReference type="InterPro" id="IPR013783">
    <property type="entry name" value="Ig-like_fold"/>
</dbReference>
<dbReference type="GO" id="GO:0006955">
    <property type="term" value="P:immune response"/>
    <property type="evidence" value="ECO:0007669"/>
    <property type="project" value="InterPro"/>
</dbReference>